<evidence type="ECO:0000313" key="1">
    <source>
        <dbReference type="EMBL" id="MPN02843.1"/>
    </source>
</evidence>
<comment type="caution">
    <text evidence="1">The sequence shown here is derived from an EMBL/GenBank/DDBJ whole genome shotgun (WGS) entry which is preliminary data.</text>
</comment>
<dbReference type="EMBL" id="VSSQ01048798">
    <property type="protein sequence ID" value="MPN02843.1"/>
    <property type="molecule type" value="Genomic_DNA"/>
</dbReference>
<reference evidence="1" key="1">
    <citation type="submission" date="2019-08" db="EMBL/GenBank/DDBJ databases">
        <authorList>
            <person name="Kucharzyk K."/>
            <person name="Murdoch R.W."/>
            <person name="Higgins S."/>
            <person name="Loffler F."/>
        </authorList>
    </citation>
    <scope>NUCLEOTIDE SEQUENCE</scope>
</reference>
<proteinExistence type="predicted"/>
<gene>
    <name evidence="1" type="ORF">SDC9_150064</name>
</gene>
<accession>A0A645EQP1</accession>
<protein>
    <submittedName>
        <fullName evidence="1">Uncharacterized protein</fullName>
    </submittedName>
</protein>
<sequence length="80" mass="9062">MNLNRKRLCSAEHFKQEGQLTKTLRNGIAQQCGFIVLDNVAQSNRLAVSAQNLRTAFRMRTHPQLSHRLLSGVGNAIEFR</sequence>
<dbReference type="AlphaFoldDB" id="A0A645EQP1"/>
<organism evidence="1">
    <name type="scientific">bioreactor metagenome</name>
    <dbReference type="NCBI Taxonomy" id="1076179"/>
    <lineage>
        <taxon>unclassified sequences</taxon>
        <taxon>metagenomes</taxon>
        <taxon>ecological metagenomes</taxon>
    </lineage>
</organism>
<name>A0A645EQP1_9ZZZZ</name>